<reference evidence="11 12" key="1">
    <citation type="submission" date="2017-10" db="EMBL/GenBank/DDBJ databases">
        <title>Sphingobium yanoikuyae S72.</title>
        <authorList>
            <person name="Sanchez E."/>
            <person name="Bustos P."/>
            <person name="Mendoza P."/>
            <person name="Guo X."/>
            <person name="Mendoza A."/>
        </authorList>
    </citation>
    <scope>NUCLEOTIDE SEQUENCE [LARGE SCALE GENOMIC DNA]</scope>
    <source>
        <strain evidence="11 12">S72</strain>
    </source>
</reference>
<feature type="coiled-coil region" evidence="6">
    <location>
        <begin position="378"/>
        <end position="412"/>
    </location>
</feature>
<feature type="domain" description="PAS" evidence="9">
    <location>
        <begin position="130"/>
        <end position="201"/>
    </location>
</feature>
<dbReference type="KEGG" id="sya:A6768_08385"/>
<feature type="transmembrane region" description="Helical" evidence="7">
    <location>
        <begin position="20"/>
        <end position="39"/>
    </location>
</feature>
<protein>
    <recommendedName>
        <fullName evidence="2">histidine kinase</fullName>
        <ecNumber evidence="2">2.7.13.3</ecNumber>
    </recommendedName>
</protein>
<keyword evidence="4" id="KW-0808">Transferase</keyword>
<dbReference type="Proteomes" id="UP000219422">
    <property type="component" value="Chromosome"/>
</dbReference>
<keyword evidence="6" id="KW-0175">Coiled coil</keyword>
<keyword evidence="5" id="KW-0418">Kinase</keyword>
<evidence type="ECO:0000313" key="12">
    <source>
        <dbReference type="Proteomes" id="UP000219422"/>
    </source>
</evidence>
<feature type="domain" description="PAS" evidence="9">
    <location>
        <begin position="264"/>
        <end position="335"/>
    </location>
</feature>
<dbReference type="CDD" id="cd00082">
    <property type="entry name" value="HisKA"/>
    <property type="match status" value="1"/>
</dbReference>
<evidence type="ECO:0000313" key="11">
    <source>
        <dbReference type="EMBL" id="ATI80019.1"/>
    </source>
</evidence>
<evidence type="ECO:0000256" key="3">
    <source>
        <dbReference type="ARBA" id="ARBA00022553"/>
    </source>
</evidence>
<dbReference type="SUPFAM" id="SSF47384">
    <property type="entry name" value="Homodimeric domain of signal transducing histidine kinase"/>
    <property type="match status" value="1"/>
</dbReference>
<dbReference type="InterPro" id="IPR013655">
    <property type="entry name" value="PAS_fold_3"/>
</dbReference>
<dbReference type="Pfam" id="PF00512">
    <property type="entry name" value="HisKA"/>
    <property type="match status" value="1"/>
</dbReference>
<name>A0A291MY20_SPHYA</name>
<dbReference type="Gene3D" id="3.30.450.20">
    <property type="entry name" value="PAS domain"/>
    <property type="match status" value="2"/>
</dbReference>
<comment type="catalytic activity">
    <reaction evidence="1">
        <text>ATP + protein L-histidine = ADP + protein N-phospho-L-histidine.</text>
        <dbReference type="EC" id="2.7.13.3"/>
    </reaction>
</comment>
<dbReference type="Gene3D" id="1.10.287.130">
    <property type="match status" value="1"/>
</dbReference>
<accession>A0A291MY20</accession>
<dbReference type="SUPFAM" id="SSF55874">
    <property type="entry name" value="ATPase domain of HSP90 chaperone/DNA topoisomerase II/histidine kinase"/>
    <property type="match status" value="1"/>
</dbReference>
<dbReference type="InterPro" id="IPR036890">
    <property type="entry name" value="HATPase_C_sf"/>
</dbReference>
<dbReference type="InterPro" id="IPR035965">
    <property type="entry name" value="PAS-like_dom_sf"/>
</dbReference>
<dbReference type="SUPFAM" id="SSF55785">
    <property type="entry name" value="PYP-like sensor domain (PAS domain)"/>
    <property type="match status" value="2"/>
</dbReference>
<dbReference type="InterPro" id="IPR001610">
    <property type="entry name" value="PAC"/>
</dbReference>
<dbReference type="SMART" id="SM00387">
    <property type="entry name" value="HATPase_c"/>
    <property type="match status" value="1"/>
</dbReference>
<feature type="domain" description="PAC" evidence="10">
    <location>
        <begin position="338"/>
        <end position="390"/>
    </location>
</feature>
<evidence type="ECO:0000259" key="9">
    <source>
        <dbReference type="PROSITE" id="PS50112"/>
    </source>
</evidence>
<keyword evidence="7" id="KW-0472">Membrane</keyword>
<dbReference type="PROSITE" id="PS50109">
    <property type="entry name" value="HIS_KIN"/>
    <property type="match status" value="1"/>
</dbReference>
<dbReference type="CDD" id="cd00130">
    <property type="entry name" value="PAS"/>
    <property type="match status" value="2"/>
</dbReference>
<gene>
    <name evidence="11" type="ORF">A6768_08385</name>
</gene>
<dbReference type="InterPro" id="IPR005467">
    <property type="entry name" value="His_kinase_dom"/>
</dbReference>
<dbReference type="PROSITE" id="PS50112">
    <property type="entry name" value="PAS"/>
    <property type="match status" value="2"/>
</dbReference>
<dbReference type="InterPro" id="IPR000700">
    <property type="entry name" value="PAS-assoc_C"/>
</dbReference>
<dbReference type="InterPro" id="IPR003661">
    <property type="entry name" value="HisK_dim/P_dom"/>
</dbReference>
<dbReference type="InterPro" id="IPR004358">
    <property type="entry name" value="Sig_transdc_His_kin-like_C"/>
</dbReference>
<dbReference type="PRINTS" id="PR00344">
    <property type="entry name" value="BCTRLSENSOR"/>
</dbReference>
<sequence>MVNGGQNGAERRRKSMSDDFLKWTSRIFAVAIAATIFTIDCIADFDVSISILYICTLVAIGVRGSDKEVIRTAVMCSLLSCMSWYVVHGHAPDIASSLRLGFALIAIGVTAALLVSRKHLAAARRQIEESQVELIAFMDSVPQILWRATPDAYVDRYNRRFEDLIGRDIEAVIREQNWLEDFHPDDREWFMQRVRSVFGAGEELRATYRLRHADGSYRWMSLIGRPFKDETGNVIRYYGGTSDIHEEVSAREELQRTRVALEESRAEVEFFANSVPYILWRSNAFGEVQFFNKRWTDVTGIASEDALKDQRYLEAVHPDDLPRLSVSIAHSIETNGISDAEVRVRQADGSYRWMRLHDGPVGLTADGIVQRFGGATDIQQVVDIRQQLQDLNETLEQKVEERTAELIKTEARYAGLFQVSNMTFAEMDFSATEPLLDSLRKRGVADLTAYMKEHPDEFAHMLSLIRTTRVNEALARLMGYESVAELVANPPAQNAEDGPAVLLRQLEMYFNGIDHIEGRTVLIGKGGIEIPVYFMVNRLAEGLHLSSHINLTEQERIVEMREAAQEELARANRIATVGAFSASIAHELNQPIASMVMDAQTGLRYLQREVPDLEAAERILQRLTRTVQRVANIVQTTRDAIQSGQRETVRIDLWELVEETAELLERELRRSDVSFRMEGIKTPPLVNGDPVQLQQVLVNLMTNAAEAMRDTEGHRSITVTMAAHDDHVEVTVADSGPGIPQKNLERLFQPFFTTKAEGVGMGLQICRTAIEGMGGQLNVRNLEGGGAAFTFTLPTAATAEDA</sequence>
<dbReference type="SMART" id="SM00388">
    <property type="entry name" value="HisKA"/>
    <property type="match status" value="1"/>
</dbReference>
<feature type="transmembrane region" description="Helical" evidence="7">
    <location>
        <begin position="45"/>
        <end position="62"/>
    </location>
</feature>
<keyword evidence="7" id="KW-0812">Transmembrane</keyword>
<proteinExistence type="predicted"/>
<dbReference type="EC" id="2.7.13.3" evidence="2"/>
<feature type="transmembrane region" description="Helical" evidence="7">
    <location>
        <begin position="98"/>
        <end position="116"/>
    </location>
</feature>
<evidence type="ECO:0000256" key="4">
    <source>
        <dbReference type="ARBA" id="ARBA00022679"/>
    </source>
</evidence>
<keyword evidence="7" id="KW-1133">Transmembrane helix</keyword>
<evidence type="ECO:0000256" key="2">
    <source>
        <dbReference type="ARBA" id="ARBA00012438"/>
    </source>
</evidence>
<dbReference type="NCBIfam" id="TIGR00229">
    <property type="entry name" value="sensory_box"/>
    <property type="match status" value="2"/>
</dbReference>
<evidence type="ECO:0000259" key="10">
    <source>
        <dbReference type="PROSITE" id="PS50113"/>
    </source>
</evidence>
<dbReference type="Pfam" id="PF08447">
    <property type="entry name" value="PAS_3"/>
    <property type="match status" value="2"/>
</dbReference>
<dbReference type="InterPro" id="IPR052162">
    <property type="entry name" value="Sensor_kinase/Photoreceptor"/>
</dbReference>
<dbReference type="Pfam" id="PF02518">
    <property type="entry name" value="HATPase_c"/>
    <property type="match status" value="1"/>
</dbReference>
<dbReference type="Gene3D" id="3.30.565.10">
    <property type="entry name" value="Histidine kinase-like ATPase, C-terminal domain"/>
    <property type="match status" value="1"/>
</dbReference>
<evidence type="ECO:0000256" key="5">
    <source>
        <dbReference type="ARBA" id="ARBA00022777"/>
    </source>
</evidence>
<evidence type="ECO:0000259" key="8">
    <source>
        <dbReference type="PROSITE" id="PS50109"/>
    </source>
</evidence>
<dbReference type="PANTHER" id="PTHR43304">
    <property type="entry name" value="PHYTOCHROME-LIKE PROTEIN CPH1"/>
    <property type="match status" value="1"/>
</dbReference>
<feature type="domain" description="Histidine kinase" evidence="8">
    <location>
        <begin position="583"/>
        <end position="797"/>
    </location>
</feature>
<dbReference type="PROSITE" id="PS50113">
    <property type="entry name" value="PAC"/>
    <property type="match status" value="2"/>
</dbReference>
<organism evidence="11 12">
    <name type="scientific">Sphingobium yanoikuyae</name>
    <name type="common">Sphingomonas yanoikuyae</name>
    <dbReference type="NCBI Taxonomy" id="13690"/>
    <lineage>
        <taxon>Bacteria</taxon>
        <taxon>Pseudomonadati</taxon>
        <taxon>Pseudomonadota</taxon>
        <taxon>Alphaproteobacteria</taxon>
        <taxon>Sphingomonadales</taxon>
        <taxon>Sphingomonadaceae</taxon>
        <taxon>Sphingobium</taxon>
    </lineage>
</organism>
<keyword evidence="3" id="KW-0597">Phosphoprotein</keyword>
<dbReference type="InterPro" id="IPR000014">
    <property type="entry name" value="PAS"/>
</dbReference>
<dbReference type="AlphaFoldDB" id="A0A291MY20"/>
<dbReference type="InterPro" id="IPR003594">
    <property type="entry name" value="HATPase_dom"/>
</dbReference>
<dbReference type="SMART" id="SM00086">
    <property type="entry name" value="PAC"/>
    <property type="match status" value="2"/>
</dbReference>
<dbReference type="PANTHER" id="PTHR43304:SF1">
    <property type="entry name" value="PAC DOMAIN-CONTAINING PROTEIN"/>
    <property type="match status" value="1"/>
</dbReference>
<dbReference type="SMART" id="SM00091">
    <property type="entry name" value="PAS"/>
    <property type="match status" value="2"/>
</dbReference>
<evidence type="ECO:0000256" key="7">
    <source>
        <dbReference type="SAM" id="Phobius"/>
    </source>
</evidence>
<evidence type="ECO:0000256" key="1">
    <source>
        <dbReference type="ARBA" id="ARBA00000085"/>
    </source>
</evidence>
<dbReference type="EMBL" id="CP023741">
    <property type="protein sequence ID" value="ATI80019.1"/>
    <property type="molecule type" value="Genomic_DNA"/>
</dbReference>
<dbReference type="GO" id="GO:0000155">
    <property type="term" value="F:phosphorelay sensor kinase activity"/>
    <property type="evidence" value="ECO:0007669"/>
    <property type="project" value="InterPro"/>
</dbReference>
<feature type="domain" description="PAC" evidence="10">
    <location>
        <begin position="204"/>
        <end position="256"/>
    </location>
</feature>
<evidence type="ECO:0000256" key="6">
    <source>
        <dbReference type="SAM" id="Coils"/>
    </source>
</evidence>
<dbReference type="InterPro" id="IPR036097">
    <property type="entry name" value="HisK_dim/P_sf"/>
</dbReference>